<evidence type="ECO:0000313" key="3">
    <source>
        <dbReference type="EMBL" id="NGO47753.1"/>
    </source>
</evidence>
<dbReference type="GO" id="GO:0008168">
    <property type="term" value="F:methyltransferase activity"/>
    <property type="evidence" value="ECO:0007669"/>
    <property type="project" value="UniProtKB-KW"/>
</dbReference>
<dbReference type="SUPFAM" id="SSF53335">
    <property type="entry name" value="S-adenosyl-L-methionine-dependent methyltransferases"/>
    <property type="match status" value="1"/>
</dbReference>
<dbReference type="EMBL" id="JAAKZX010000201">
    <property type="protein sequence ID" value="NGO47753.1"/>
    <property type="molecule type" value="Genomic_DNA"/>
</dbReference>
<keyword evidence="3" id="KW-0808">Transferase</keyword>
<dbReference type="InterPro" id="IPR041698">
    <property type="entry name" value="Methyltransf_25"/>
</dbReference>
<dbReference type="InterPro" id="IPR029063">
    <property type="entry name" value="SAM-dependent_MTases_sf"/>
</dbReference>
<dbReference type="CDD" id="cd02440">
    <property type="entry name" value="AdoMet_MTases"/>
    <property type="match status" value="1"/>
</dbReference>
<protein>
    <submittedName>
        <fullName evidence="3">Class I SAM-dependent methyltransferase</fullName>
    </submittedName>
</protein>
<name>A0ABX0E5B3_9ACTN</name>
<dbReference type="GO" id="GO:0032259">
    <property type="term" value="P:methylation"/>
    <property type="evidence" value="ECO:0007669"/>
    <property type="project" value="UniProtKB-KW"/>
</dbReference>
<accession>A0ABX0E5B3</accession>
<feature type="domain" description="Methyltransferase" evidence="2">
    <location>
        <begin position="38"/>
        <end position="129"/>
    </location>
</feature>
<comment type="caution">
    <text evidence="3">The sequence shown here is derived from an EMBL/GenBank/DDBJ whole genome shotgun (WGS) entry which is preliminary data.</text>
</comment>
<dbReference type="Proteomes" id="UP001518140">
    <property type="component" value="Unassembled WGS sequence"/>
</dbReference>
<evidence type="ECO:0000313" key="4">
    <source>
        <dbReference type="Proteomes" id="UP001518140"/>
    </source>
</evidence>
<keyword evidence="4" id="KW-1185">Reference proteome</keyword>
<keyword evidence="3" id="KW-0489">Methyltransferase</keyword>
<dbReference type="Gene3D" id="3.40.50.150">
    <property type="entry name" value="Vaccinia Virus protein VP39"/>
    <property type="match status" value="1"/>
</dbReference>
<dbReference type="Pfam" id="PF13649">
    <property type="entry name" value="Methyltransf_25"/>
    <property type="match status" value="1"/>
</dbReference>
<reference evidence="3 4" key="1">
    <citation type="submission" date="2020-02" db="EMBL/GenBank/DDBJ databases">
        <title>Whole-genome analyses of novel actinobacteria.</title>
        <authorList>
            <person name="Sahin N."/>
            <person name="Tokatli A."/>
        </authorList>
    </citation>
    <scope>NUCLEOTIDE SEQUENCE [LARGE SCALE GENOMIC DNA]</scope>
    <source>
        <strain evidence="3 4">YC419</strain>
    </source>
</reference>
<dbReference type="RefSeq" id="WP_165344265.1">
    <property type="nucleotide sequence ID" value="NZ_JAAKZX010000201.1"/>
</dbReference>
<proteinExistence type="predicted"/>
<gene>
    <name evidence="3" type="ORF">G6048_38640</name>
</gene>
<feature type="region of interest" description="Disordered" evidence="1">
    <location>
        <begin position="178"/>
        <end position="199"/>
    </location>
</feature>
<evidence type="ECO:0000259" key="2">
    <source>
        <dbReference type="Pfam" id="PF13649"/>
    </source>
</evidence>
<organism evidence="3 4">
    <name type="scientific">Streptomyces ureilyticus</name>
    <dbReference type="NCBI Taxonomy" id="1775131"/>
    <lineage>
        <taxon>Bacteria</taxon>
        <taxon>Bacillati</taxon>
        <taxon>Actinomycetota</taxon>
        <taxon>Actinomycetes</taxon>
        <taxon>Kitasatosporales</taxon>
        <taxon>Streptomycetaceae</taxon>
        <taxon>Streptomyces</taxon>
    </lineage>
</organism>
<sequence>MDAAGWDERYRGTELVWAAAPNRFVEGELAGLPAGRAVDLAAGEGRNAVWLAERGWDVDAVDFSAVALAKAEDLAAERGVRPRTTCADLTAWDAPEAAYDLALIAYLQLPWPQVAQVLKLAATAAHSGGTLLLVGHDTSNREHGFGGPQDPRVLYTAGQVAAEWQPYARILRAETVTRPVDGPEGPRTAIDSLVRAERL</sequence>
<evidence type="ECO:0000256" key="1">
    <source>
        <dbReference type="SAM" id="MobiDB-lite"/>
    </source>
</evidence>